<dbReference type="EMBL" id="HBHW01016234">
    <property type="protein sequence ID" value="CAE0044576.1"/>
    <property type="molecule type" value="Transcribed_RNA"/>
</dbReference>
<dbReference type="InterPro" id="IPR043502">
    <property type="entry name" value="DNA/RNA_pol_sf"/>
</dbReference>
<evidence type="ECO:0000313" key="3">
    <source>
        <dbReference type="EMBL" id="CAE0044570.1"/>
    </source>
</evidence>
<dbReference type="AlphaFoldDB" id="A0A7S2ZM31"/>
<dbReference type="Pfam" id="PF01348">
    <property type="entry name" value="Intron_maturas2"/>
    <property type="match status" value="1"/>
</dbReference>
<evidence type="ECO:0000259" key="2">
    <source>
        <dbReference type="PROSITE" id="PS50878"/>
    </source>
</evidence>
<dbReference type="GO" id="GO:0006315">
    <property type="term" value="P:homing of group II introns"/>
    <property type="evidence" value="ECO:0007669"/>
    <property type="project" value="TreeGrafter"/>
</dbReference>
<dbReference type="EMBL" id="HBHW01016228">
    <property type="protein sequence ID" value="CAE0044570.1"/>
    <property type="molecule type" value="Transcribed_RNA"/>
</dbReference>
<feature type="compositionally biased region" description="Basic and acidic residues" evidence="1">
    <location>
        <begin position="500"/>
        <end position="509"/>
    </location>
</feature>
<reference evidence="5" key="1">
    <citation type="submission" date="2021-01" db="EMBL/GenBank/DDBJ databases">
        <authorList>
            <person name="Corre E."/>
            <person name="Pelletier E."/>
            <person name="Niang G."/>
            <person name="Scheremetjew M."/>
            <person name="Finn R."/>
            <person name="Kale V."/>
            <person name="Holt S."/>
            <person name="Cochrane G."/>
            <person name="Meng A."/>
            <person name="Brown T."/>
            <person name="Cohen L."/>
        </authorList>
    </citation>
    <scope>NUCLEOTIDE SEQUENCE</scope>
    <source>
        <strain evidence="5">CCMP 769</strain>
    </source>
</reference>
<proteinExistence type="predicted"/>
<evidence type="ECO:0000313" key="6">
    <source>
        <dbReference type="EMBL" id="CAE0044575.1"/>
    </source>
</evidence>
<dbReference type="GO" id="GO:0090615">
    <property type="term" value="P:mitochondrial mRNA processing"/>
    <property type="evidence" value="ECO:0007669"/>
    <property type="project" value="TreeGrafter"/>
</dbReference>
<feature type="region of interest" description="Disordered" evidence="1">
    <location>
        <begin position="492"/>
        <end position="512"/>
    </location>
</feature>
<dbReference type="GO" id="GO:0003964">
    <property type="term" value="F:RNA-directed DNA polymerase activity"/>
    <property type="evidence" value="ECO:0007669"/>
    <property type="project" value="TreeGrafter"/>
</dbReference>
<evidence type="ECO:0000256" key="1">
    <source>
        <dbReference type="SAM" id="MobiDB-lite"/>
    </source>
</evidence>
<dbReference type="PANTHER" id="PTHR33642">
    <property type="entry name" value="COX1/OXI3 INTRON 1 PROTEIN-RELATED"/>
    <property type="match status" value="1"/>
</dbReference>
<evidence type="ECO:0000313" key="4">
    <source>
        <dbReference type="EMBL" id="CAE0044571.1"/>
    </source>
</evidence>
<feature type="domain" description="Reverse transcriptase" evidence="2">
    <location>
        <begin position="112"/>
        <end position="362"/>
    </location>
</feature>
<accession>A0A7S2ZM31</accession>
<dbReference type="InterPro" id="IPR024937">
    <property type="entry name" value="Domain_X"/>
</dbReference>
<dbReference type="GO" id="GO:0005739">
    <property type="term" value="C:mitochondrion"/>
    <property type="evidence" value="ECO:0007669"/>
    <property type="project" value="TreeGrafter"/>
</dbReference>
<gene>
    <name evidence="3" type="ORF">RMAR00112_LOCUS12545</name>
    <name evidence="4" type="ORF">RMAR00112_LOCUS12546</name>
    <name evidence="5" type="ORF">RMAR00112_LOCUS12547</name>
    <name evidence="6" type="ORF">RMAR00112_LOCUS12550</name>
    <name evidence="7" type="ORF">RMAR00112_LOCUS12551</name>
    <name evidence="8" type="ORF">RMAR00112_LOCUS12552</name>
</gene>
<sequence length="684" mass="78932">MMPLSLARLQPIRLSVRVFIRSLSKLSSDGFVSAPTSYDTQDDPKFDDDADRALGEAWDLQRSPSGKYRNLLQWIGQPQVLDAAVQRLKSRQLLRRTSGMGTSIDRDWMRKAPGEIRSGLYKFTPPVISTVPTPMAEAKGGAAEEEVVGVHYGDLAVQEAMYIALEKIYEEYFVDELHSFRVGRGAHSAVRQLKYLWKGCKYFVHTEIDSLYSSMDLDVLERLLHEFIEDKKFVEYVCTAFGLSLPGRNPKRNVLAPILSNVYLRELDMVVKEMQDEYNCDKLRRRHLLNGLQDAHDPNYVRINYIRYADDFIVGFSGPDEILDDILLRIRGCLSRTLNLRYTEPKVELAHTKVVSFLGFLIGFDHPRTMAQDAHNEDKRIRKAREQVKERWLSLQSAIVRYGADWLTTGLKKERLKWASYAAAKVGFCRALKTELRDLPHEFIQKFRHGPEYRKQITDRILEEIAVNHMPGEVSESIRNLKHALIRNATPKREHPKLKRLPEPERPAEPEGQYYTPSIRIMAPLQEIFEKLRSESITYHFSDQPSASDLVEYLDDESMIRWYRAVGRQLLEYYAVADNLEKVQKIVHYTLRRSAQKTIAIKHRTTPMTVSSRLGPNLTLRDRDGSVITSFLSYNEVMGVDTRFNPLMVHPDQAFFALTNRASFLMKVDAEILAKQAEEEQRDS</sequence>
<evidence type="ECO:0000313" key="5">
    <source>
        <dbReference type="EMBL" id="CAE0044572.1"/>
    </source>
</evidence>
<dbReference type="EMBL" id="HBHW01016235">
    <property type="protein sequence ID" value="CAE0044577.1"/>
    <property type="molecule type" value="Transcribed_RNA"/>
</dbReference>
<protein>
    <recommendedName>
        <fullName evidence="2">Reverse transcriptase domain-containing protein</fullName>
    </recommendedName>
</protein>
<dbReference type="SUPFAM" id="SSF56672">
    <property type="entry name" value="DNA/RNA polymerases"/>
    <property type="match status" value="1"/>
</dbReference>
<evidence type="ECO:0000313" key="8">
    <source>
        <dbReference type="EMBL" id="CAE0044577.1"/>
    </source>
</evidence>
<dbReference type="EMBL" id="HBHW01016230">
    <property type="protein sequence ID" value="CAE0044572.1"/>
    <property type="molecule type" value="Transcribed_RNA"/>
</dbReference>
<organism evidence="5">
    <name type="scientific">Rhodosorus marinus</name>
    <dbReference type="NCBI Taxonomy" id="101924"/>
    <lineage>
        <taxon>Eukaryota</taxon>
        <taxon>Rhodophyta</taxon>
        <taxon>Stylonematophyceae</taxon>
        <taxon>Stylonematales</taxon>
        <taxon>Stylonemataceae</taxon>
        <taxon>Rhodosorus</taxon>
    </lineage>
</organism>
<dbReference type="EMBL" id="HBHW01016229">
    <property type="protein sequence ID" value="CAE0044571.1"/>
    <property type="molecule type" value="Transcribed_RNA"/>
</dbReference>
<dbReference type="CDD" id="cd01651">
    <property type="entry name" value="RT_G2_intron"/>
    <property type="match status" value="1"/>
</dbReference>
<evidence type="ECO:0000313" key="7">
    <source>
        <dbReference type="EMBL" id="CAE0044576.1"/>
    </source>
</evidence>
<name>A0A7S2ZM31_9RHOD</name>
<dbReference type="PANTHER" id="PTHR33642:SF4">
    <property type="entry name" value="COX1_OXI3 INTRON 1 PROTEIN-RELATED"/>
    <property type="match status" value="1"/>
</dbReference>
<dbReference type="InterPro" id="IPR000477">
    <property type="entry name" value="RT_dom"/>
</dbReference>
<dbReference type="PROSITE" id="PS50878">
    <property type="entry name" value="RT_POL"/>
    <property type="match status" value="1"/>
</dbReference>
<dbReference type="EMBL" id="HBHW01016233">
    <property type="protein sequence ID" value="CAE0044575.1"/>
    <property type="molecule type" value="Transcribed_RNA"/>
</dbReference>